<dbReference type="InterPro" id="IPR059052">
    <property type="entry name" value="HH_YbhG-like"/>
</dbReference>
<keyword evidence="4" id="KW-0732">Signal</keyword>
<feature type="signal peptide" evidence="4">
    <location>
        <begin position="1"/>
        <end position="21"/>
    </location>
</feature>
<keyword evidence="7" id="KW-1185">Reference proteome</keyword>
<name>A0A3A3G8F8_9BURK</name>
<sequence length="323" mass="34995">MTALAARIALLSLGCSVVGCADKPDNYFPGYAEADYVRLAAPIAGTLVKLHVRRGDQAQAGAPAFVLEQESERAAREEAAFRAESARAQLANLQKGKRPDEVAAVQAQLHQADAALRLSSANFTRQKQLVADKFIAPSLADEARAAMERDKARVSELRAQLRIAQTGARSDEVLAAMQELKAAEAQLAQADWKLAQKTQRFPMSAAVNDVLYREGEFVQAGSPIVSLLPPQHIKLRFFVPEPVLGTLALGQTLEVRCDGCRAPIAARISYLSNTPEYTSPLIYSKENRASLVFMIEAWPASEQATLLHPGQPVEVRLATAKAP</sequence>
<evidence type="ECO:0000256" key="2">
    <source>
        <dbReference type="ARBA" id="ARBA00023054"/>
    </source>
</evidence>
<dbReference type="AlphaFoldDB" id="A0A3A3G8F8"/>
<organism evidence="6 7">
    <name type="scientific">Noviherbaspirillum saxi</name>
    <dbReference type="NCBI Taxonomy" id="2320863"/>
    <lineage>
        <taxon>Bacteria</taxon>
        <taxon>Pseudomonadati</taxon>
        <taxon>Pseudomonadota</taxon>
        <taxon>Betaproteobacteria</taxon>
        <taxon>Burkholderiales</taxon>
        <taxon>Oxalobacteraceae</taxon>
        <taxon>Noviherbaspirillum</taxon>
    </lineage>
</organism>
<comment type="caution">
    <text evidence="6">The sequence shown here is derived from an EMBL/GenBank/DDBJ whole genome shotgun (WGS) entry which is preliminary data.</text>
</comment>
<feature type="domain" description="YbhG-like alpha-helical hairpin" evidence="5">
    <location>
        <begin position="83"/>
        <end position="194"/>
    </location>
</feature>
<feature type="coiled-coil region" evidence="3">
    <location>
        <begin position="140"/>
        <end position="200"/>
    </location>
</feature>
<dbReference type="GO" id="GO:0030313">
    <property type="term" value="C:cell envelope"/>
    <property type="evidence" value="ECO:0007669"/>
    <property type="project" value="UniProtKB-SubCell"/>
</dbReference>
<dbReference type="PROSITE" id="PS51257">
    <property type="entry name" value="PROKAR_LIPOPROTEIN"/>
    <property type="match status" value="1"/>
</dbReference>
<evidence type="ECO:0000259" key="5">
    <source>
        <dbReference type="Pfam" id="PF25881"/>
    </source>
</evidence>
<evidence type="ECO:0000256" key="1">
    <source>
        <dbReference type="ARBA" id="ARBA00004196"/>
    </source>
</evidence>
<dbReference type="EMBL" id="QYUO01000001">
    <property type="protein sequence ID" value="RJF97179.1"/>
    <property type="molecule type" value="Genomic_DNA"/>
</dbReference>
<evidence type="ECO:0000313" key="7">
    <source>
        <dbReference type="Proteomes" id="UP000265955"/>
    </source>
</evidence>
<proteinExistence type="predicted"/>
<dbReference type="PANTHER" id="PTHR32347">
    <property type="entry name" value="EFFLUX SYSTEM COMPONENT YKNX-RELATED"/>
    <property type="match status" value="1"/>
</dbReference>
<accession>A0A3A3G8F8</accession>
<dbReference type="RefSeq" id="WP_119767131.1">
    <property type="nucleotide sequence ID" value="NZ_QYUO01000001.1"/>
</dbReference>
<gene>
    <name evidence="6" type="ORF">D3871_00505</name>
</gene>
<comment type="subcellular location">
    <subcellularLocation>
        <location evidence="1">Cell envelope</location>
    </subcellularLocation>
</comment>
<dbReference type="Gene3D" id="1.10.287.470">
    <property type="entry name" value="Helix hairpin bin"/>
    <property type="match status" value="1"/>
</dbReference>
<dbReference type="Proteomes" id="UP000265955">
    <property type="component" value="Unassembled WGS sequence"/>
</dbReference>
<dbReference type="InterPro" id="IPR050465">
    <property type="entry name" value="UPF0194_transport"/>
</dbReference>
<protein>
    <submittedName>
        <fullName evidence="6">HlyD family efflux transporter periplasmic adaptor subunit</fullName>
    </submittedName>
</protein>
<dbReference type="OrthoDB" id="8558741at2"/>
<dbReference type="PANTHER" id="PTHR32347:SF23">
    <property type="entry name" value="BLL5650 PROTEIN"/>
    <property type="match status" value="1"/>
</dbReference>
<evidence type="ECO:0000313" key="6">
    <source>
        <dbReference type="EMBL" id="RJF97179.1"/>
    </source>
</evidence>
<dbReference type="Pfam" id="PF25881">
    <property type="entry name" value="HH_YBHG"/>
    <property type="match status" value="1"/>
</dbReference>
<dbReference type="Gene3D" id="2.40.30.170">
    <property type="match status" value="1"/>
</dbReference>
<evidence type="ECO:0000256" key="4">
    <source>
        <dbReference type="SAM" id="SignalP"/>
    </source>
</evidence>
<reference evidence="7" key="1">
    <citation type="submission" date="2018-09" db="EMBL/GenBank/DDBJ databases">
        <authorList>
            <person name="Zhu H."/>
        </authorList>
    </citation>
    <scope>NUCLEOTIDE SEQUENCE [LARGE SCALE GENOMIC DNA]</scope>
    <source>
        <strain evidence="7">K1R23-30</strain>
    </source>
</reference>
<keyword evidence="2 3" id="KW-0175">Coiled coil</keyword>
<evidence type="ECO:0000256" key="3">
    <source>
        <dbReference type="SAM" id="Coils"/>
    </source>
</evidence>
<dbReference type="SUPFAM" id="SSF111369">
    <property type="entry name" value="HlyD-like secretion proteins"/>
    <property type="match status" value="1"/>
</dbReference>
<feature type="chain" id="PRO_5017356172" evidence="4">
    <location>
        <begin position="22"/>
        <end position="323"/>
    </location>
</feature>